<organism evidence="11 12">
    <name type="scientific">Lyophyllum shimeji</name>
    <name type="common">Hon-shimeji</name>
    <name type="synonym">Tricholoma shimeji</name>
    <dbReference type="NCBI Taxonomy" id="47721"/>
    <lineage>
        <taxon>Eukaryota</taxon>
        <taxon>Fungi</taxon>
        <taxon>Dikarya</taxon>
        <taxon>Basidiomycota</taxon>
        <taxon>Agaricomycotina</taxon>
        <taxon>Agaricomycetes</taxon>
        <taxon>Agaricomycetidae</taxon>
        <taxon>Agaricales</taxon>
        <taxon>Tricholomatineae</taxon>
        <taxon>Lyophyllaceae</taxon>
        <taxon>Lyophyllum</taxon>
    </lineage>
</organism>
<evidence type="ECO:0000256" key="3">
    <source>
        <dbReference type="ARBA" id="ARBA00022622"/>
    </source>
</evidence>
<keyword evidence="12" id="KW-1185">Reference proteome</keyword>
<proteinExistence type="predicted"/>
<dbReference type="PANTHER" id="PTHR34992">
    <property type="entry name" value="HYPHAL ANASTAMOSIS-7 PROTEIN"/>
    <property type="match status" value="1"/>
</dbReference>
<keyword evidence="2" id="KW-1003">Cell membrane</keyword>
<feature type="domain" description="Copper acquisition factor BIM1-like" evidence="10">
    <location>
        <begin position="18"/>
        <end position="162"/>
    </location>
</feature>
<evidence type="ECO:0000259" key="10">
    <source>
        <dbReference type="Pfam" id="PF20238"/>
    </source>
</evidence>
<dbReference type="InterPro" id="IPR046530">
    <property type="entry name" value="BIM1-like_dom"/>
</dbReference>
<accession>A0A9P3UKG5</accession>
<evidence type="ECO:0000256" key="8">
    <source>
        <dbReference type="SAM" id="MobiDB-lite"/>
    </source>
</evidence>
<comment type="caution">
    <text evidence="11">The sequence shown here is derived from an EMBL/GenBank/DDBJ whole genome shotgun (WGS) entry which is preliminary data.</text>
</comment>
<feature type="chain" id="PRO_5040202179" description="Copper acquisition factor BIM1-like domain-containing protein" evidence="9">
    <location>
        <begin position="20"/>
        <end position="380"/>
    </location>
</feature>
<evidence type="ECO:0000256" key="2">
    <source>
        <dbReference type="ARBA" id="ARBA00022475"/>
    </source>
</evidence>
<evidence type="ECO:0000256" key="1">
    <source>
        <dbReference type="ARBA" id="ARBA00004609"/>
    </source>
</evidence>
<evidence type="ECO:0000256" key="4">
    <source>
        <dbReference type="ARBA" id="ARBA00022729"/>
    </source>
</evidence>
<protein>
    <recommendedName>
        <fullName evidence="10">Copper acquisition factor BIM1-like domain-containing protein</fullName>
    </recommendedName>
</protein>
<evidence type="ECO:0000313" key="12">
    <source>
        <dbReference type="Proteomes" id="UP001063166"/>
    </source>
</evidence>
<dbReference type="AlphaFoldDB" id="A0A9P3UKG5"/>
<dbReference type="GO" id="GO:0098552">
    <property type="term" value="C:side of membrane"/>
    <property type="evidence" value="ECO:0007669"/>
    <property type="project" value="UniProtKB-KW"/>
</dbReference>
<evidence type="ECO:0000256" key="9">
    <source>
        <dbReference type="SAM" id="SignalP"/>
    </source>
</evidence>
<evidence type="ECO:0000313" key="11">
    <source>
        <dbReference type="EMBL" id="GLB36372.1"/>
    </source>
</evidence>
<feature type="region of interest" description="Disordered" evidence="8">
    <location>
        <begin position="160"/>
        <end position="218"/>
    </location>
</feature>
<dbReference type="Pfam" id="PF20238">
    <property type="entry name" value="BIM1-like_dom"/>
    <property type="match status" value="1"/>
</dbReference>
<keyword evidence="4 9" id="KW-0732">Signal</keyword>
<dbReference type="OrthoDB" id="2146436at2759"/>
<dbReference type="EMBL" id="BRPK01000003">
    <property type="protein sequence ID" value="GLB36372.1"/>
    <property type="molecule type" value="Genomic_DNA"/>
</dbReference>
<evidence type="ECO:0000256" key="5">
    <source>
        <dbReference type="ARBA" id="ARBA00023136"/>
    </source>
</evidence>
<feature type="compositionally biased region" description="Low complexity" evidence="8">
    <location>
        <begin position="160"/>
        <end position="186"/>
    </location>
</feature>
<dbReference type="CDD" id="cd21176">
    <property type="entry name" value="LPMO_auxiliary-like"/>
    <property type="match status" value="1"/>
</dbReference>
<feature type="signal peptide" evidence="9">
    <location>
        <begin position="1"/>
        <end position="19"/>
    </location>
</feature>
<comment type="subcellular location">
    <subcellularLocation>
        <location evidence="1">Cell membrane</location>
        <topology evidence="1">Lipid-anchor</topology>
        <topology evidence="1">GPI-anchor</topology>
    </subcellularLocation>
</comment>
<reference evidence="11" key="1">
    <citation type="submission" date="2022-07" db="EMBL/GenBank/DDBJ databases">
        <title>The genome of Lyophyllum shimeji provides insight into the initial evolution of ectomycorrhizal fungal genome.</title>
        <authorList>
            <person name="Kobayashi Y."/>
            <person name="Shibata T."/>
            <person name="Hirakawa H."/>
            <person name="Shigenobu S."/>
            <person name="Nishiyama T."/>
            <person name="Yamada A."/>
            <person name="Hasebe M."/>
            <person name="Kawaguchi M."/>
        </authorList>
    </citation>
    <scope>NUCLEOTIDE SEQUENCE</scope>
    <source>
        <strain evidence="11">AT787</strain>
    </source>
</reference>
<keyword evidence="3" id="KW-0336">GPI-anchor</keyword>
<name>A0A9P3UKG5_LYOSH</name>
<keyword evidence="6" id="KW-0325">Glycoprotein</keyword>
<dbReference type="InterPro" id="IPR046936">
    <property type="entry name" value="BIM1-like"/>
</dbReference>
<keyword evidence="7" id="KW-0449">Lipoprotein</keyword>
<evidence type="ECO:0000256" key="6">
    <source>
        <dbReference type="ARBA" id="ARBA00023180"/>
    </source>
</evidence>
<dbReference type="Proteomes" id="UP001063166">
    <property type="component" value="Unassembled WGS sequence"/>
</dbReference>
<sequence>MQRYLALLVLAFAATVANAHFQLQYPPPRGPFVEDNEPKFCDGYSSAAANRSTFPLTGGFITLNSEHPQWTSGVLVSSSENPTSFNNFNQVVPFSQTKGEGLFCIPLDFSAHANSTQLKDGQNITIQIVFDGGDGNLYQCADLTLSSSFRIPSDVKCTNATGSSATTTGSSPTGTSPGSSGATQTGGAVGNASSIDDSAAAYPSKHGPPGIGDAEALTRLPPRLRTGYAFMGEIRLTMLRTRSSNYALLLACVTRVLETPWEVVDSRAVDPVPMYYEDEDLDIAVVGETDTRGTYVFEVKPGRTPPDLRRAVEFARQQLLHEVIKNGYNILLLESWQLTVYRRGKDHRIEVQYNGRPARALGKLPGRRPPPFMGVLEAPH</sequence>
<evidence type="ECO:0000256" key="7">
    <source>
        <dbReference type="ARBA" id="ARBA00023288"/>
    </source>
</evidence>
<keyword evidence="5" id="KW-0472">Membrane</keyword>
<gene>
    <name evidence="11" type="ORF">LshimejAT787_0306600</name>
</gene>
<dbReference type="GO" id="GO:0005886">
    <property type="term" value="C:plasma membrane"/>
    <property type="evidence" value="ECO:0007669"/>
    <property type="project" value="UniProtKB-SubCell"/>
</dbReference>